<sequence length="35" mass="3829">MHLGLFSAPLLQWESLISRALTSPPSMPTDCDGRT</sequence>
<dbReference type="AlphaFoldDB" id="A0AAV7C1Q3"/>
<comment type="caution">
    <text evidence="1">The sequence shown here is derived from an EMBL/GenBank/DDBJ whole genome shotgun (WGS) entry which is preliminary data.</text>
</comment>
<keyword evidence="2" id="KW-1185">Reference proteome</keyword>
<dbReference type="EMBL" id="WNYA01000004">
    <property type="protein sequence ID" value="KAG8578595.1"/>
    <property type="molecule type" value="Genomic_DNA"/>
</dbReference>
<gene>
    <name evidence="1" type="ORF">GDO81_010552</name>
</gene>
<reference evidence="1" key="1">
    <citation type="thesis" date="2020" institute="ProQuest LLC" country="789 East Eisenhower Parkway, Ann Arbor, MI, USA">
        <title>Comparative Genomics and Chromosome Evolution.</title>
        <authorList>
            <person name="Mudd A.B."/>
        </authorList>
    </citation>
    <scope>NUCLEOTIDE SEQUENCE</scope>
    <source>
        <strain evidence="1">237g6f4</strain>
        <tissue evidence="1">Blood</tissue>
    </source>
</reference>
<accession>A0AAV7C1Q3</accession>
<organism evidence="1 2">
    <name type="scientific">Engystomops pustulosus</name>
    <name type="common">Tungara frog</name>
    <name type="synonym">Physalaemus pustulosus</name>
    <dbReference type="NCBI Taxonomy" id="76066"/>
    <lineage>
        <taxon>Eukaryota</taxon>
        <taxon>Metazoa</taxon>
        <taxon>Chordata</taxon>
        <taxon>Craniata</taxon>
        <taxon>Vertebrata</taxon>
        <taxon>Euteleostomi</taxon>
        <taxon>Amphibia</taxon>
        <taxon>Batrachia</taxon>
        <taxon>Anura</taxon>
        <taxon>Neobatrachia</taxon>
        <taxon>Hyloidea</taxon>
        <taxon>Leptodactylidae</taxon>
        <taxon>Leiuperinae</taxon>
        <taxon>Engystomops</taxon>
    </lineage>
</organism>
<proteinExistence type="predicted"/>
<name>A0AAV7C1Q3_ENGPU</name>
<dbReference type="Proteomes" id="UP000824782">
    <property type="component" value="Unassembled WGS sequence"/>
</dbReference>
<evidence type="ECO:0000313" key="1">
    <source>
        <dbReference type="EMBL" id="KAG8578595.1"/>
    </source>
</evidence>
<protein>
    <submittedName>
        <fullName evidence="1">Uncharacterized protein</fullName>
    </submittedName>
</protein>
<evidence type="ECO:0000313" key="2">
    <source>
        <dbReference type="Proteomes" id="UP000824782"/>
    </source>
</evidence>